<protein>
    <recommendedName>
        <fullName evidence="6">Secreted protein</fullName>
    </recommendedName>
</protein>
<dbReference type="AlphaFoldDB" id="A0A378JUZ6"/>
<evidence type="ECO:0000313" key="3">
    <source>
        <dbReference type="EMBL" id="STX61840.1"/>
    </source>
</evidence>
<evidence type="ECO:0000313" key="2">
    <source>
        <dbReference type="EMBL" id="KTD33467.1"/>
    </source>
</evidence>
<reference evidence="2 4" key="1">
    <citation type="submission" date="2015-11" db="EMBL/GenBank/DDBJ databases">
        <title>Genomic analysis of 38 Legionella species identifies large and diverse effector repertoires.</title>
        <authorList>
            <person name="Burstein D."/>
            <person name="Amaro F."/>
            <person name="Zusman T."/>
            <person name="Lifshitz Z."/>
            <person name="Cohen O."/>
            <person name="Gilbert J.A."/>
            <person name="Pupko T."/>
            <person name="Shuman H.A."/>
            <person name="Segal G."/>
        </authorList>
    </citation>
    <scope>NUCLEOTIDE SEQUENCE [LARGE SCALE GENOMIC DNA]</scope>
    <source>
        <strain evidence="2 4">ATCC 43877</strain>
    </source>
</reference>
<name>A0A378JUZ6_9GAMM</name>
<dbReference type="Proteomes" id="UP000254040">
    <property type="component" value="Unassembled WGS sequence"/>
</dbReference>
<organism evidence="3 5">
    <name type="scientific">Legionella moravica</name>
    <dbReference type="NCBI Taxonomy" id="39962"/>
    <lineage>
        <taxon>Bacteria</taxon>
        <taxon>Pseudomonadati</taxon>
        <taxon>Pseudomonadota</taxon>
        <taxon>Gammaproteobacteria</taxon>
        <taxon>Legionellales</taxon>
        <taxon>Legionellaceae</taxon>
        <taxon>Legionella</taxon>
    </lineage>
</organism>
<feature type="signal peptide" evidence="1">
    <location>
        <begin position="1"/>
        <end position="26"/>
    </location>
</feature>
<dbReference type="EMBL" id="LNYN01000025">
    <property type="protein sequence ID" value="KTD33467.1"/>
    <property type="molecule type" value="Genomic_DNA"/>
</dbReference>
<dbReference type="RefSeq" id="WP_028383590.1">
    <property type="nucleotide sequence ID" value="NZ_CAAAJG010000016.1"/>
</dbReference>
<gene>
    <name evidence="2" type="ORF">Lmor_2018</name>
    <name evidence="3" type="ORF">NCTC12239_00758</name>
</gene>
<keyword evidence="1" id="KW-0732">Signal</keyword>
<proteinExistence type="predicted"/>
<dbReference type="STRING" id="39962.Lmor_2018"/>
<keyword evidence="4" id="KW-1185">Reference proteome</keyword>
<evidence type="ECO:0000313" key="4">
    <source>
        <dbReference type="Proteomes" id="UP000054985"/>
    </source>
</evidence>
<dbReference type="Proteomes" id="UP000054985">
    <property type="component" value="Unassembled WGS sequence"/>
</dbReference>
<sequence length="115" mass="12669">MMKNKSSARKVCAIVLGVLVCSVSQAWNGGAVRVGFGGGNVHYHGEDITVYNPGGHPYPGGYPYYNRGYYYGVGPTFVVPNVIINVPVQRYYAPVCEEVEVCDSYGECWLDQYCK</sequence>
<dbReference type="EMBL" id="UGOG01000001">
    <property type="protein sequence ID" value="STX61840.1"/>
    <property type="molecule type" value="Genomic_DNA"/>
</dbReference>
<feature type="chain" id="PRO_5016954521" description="Secreted protein" evidence="1">
    <location>
        <begin position="27"/>
        <end position="115"/>
    </location>
</feature>
<accession>A0A378JUZ6</accession>
<reference evidence="3 5" key="2">
    <citation type="submission" date="2018-06" db="EMBL/GenBank/DDBJ databases">
        <authorList>
            <consortium name="Pathogen Informatics"/>
            <person name="Doyle S."/>
        </authorList>
    </citation>
    <scope>NUCLEOTIDE SEQUENCE [LARGE SCALE GENOMIC DNA]</scope>
    <source>
        <strain evidence="3 5">NCTC12239</strain>
    </source>
</reference>
<evidence type="ECO:0008006" key="6">
    <source>
        <dbReference type="Google" id="ProtNLM"/>
    </source>
</evidence>
<evidence type="ECO:0000256" key="1">
    <source>
        <dbReference type="SAM" id="SignalP"/>
    </source>
</evidence>
<evidence type="ECO:0000313" key="5">
    <source>
        <dbReference type="Proteomes" id="UP000254040"/>
    </source>
</evidence>